<dbReference type="SMART" id="SM00298">
    <property type="entry name" value="CHROMO"/>
    <property type="match status" value="1"/>
</dbReference>
<feature type="region of interest" description="Disordered" evidence="1">
    <location>
        <begin position="438"/>
        <end position="491"/>
    </location>
</feature>
<evidence type="ECO:0000313" key="4">
    <source>
        <dbReference type="EMBL" id="KAF7354288.1"/>
    </source>
</evidence>
<comment type="caution">
    <text evidence="4">The sequence shown here is derived from an EMBL/GenBank/DDBJ whole genome shotgun (WGS) entry which is preliminary data.</text>
</comment>
<feature type="region of interest" description="Disordered" evidence="1">
    <location>
        <begin position="964"/>
        <end position="1007"/>
    </location>
</feature>
<organism evidence="4 5">
    <name type="scientific">Mycena venus</name>
    <dbReference type="NCBI Taxonomy" id="2733690"/>
    <lineage>
        <taxon>Eukaryota</taxon>
        <taxon>Fungi</taxon>
        <taxon>Dikarya</taxon>
        <taxon>Basidiomycota</taxon>
        <taxon>Agaricomycotina</taxon>
        <taxon>Agaricomycetes</taxon>
        <taxon>Agaricomycetidae</taxon>
        <taxon>Agaricales</taxon>
        <taxon>Marasmiineae</taxon>
        <taxon>Mycenaceae</taxon>
        <taxon>Mycena</taxon>
    </lineage>
</organism>
<dbReference type="OrthoDB" id="3064439at2759"/>
<dbReference type="InterPro" id="IPR023780">
    <property type="entry name" value="Chromo_domain"/>
</dbReference>
<proteinExistence type="predicted"/>
<protein>
    <recommendedName>
        <fullName evidence="3">Chromo domain-containing protein</fullName>
    </recommendedName>
</protein>
<feature type="compositionally biased region" description="Polar residues" evidence="1">
    <location>
        <begin position="876"/>
        <end position="886"/>
    </location>
</feature>
<dbReference type="PANTHER" id="PTHR24216:SF65">
    <property type="entry name" value="PAXILLIN-LIKE PROTEIN 1"/>
    <property type="match status" value="1"/>
</dbReference>
<feature type="region of interest" description="Disordered" evidence="1">
    <location>
        <begin position="828"/>
        <end position="935"/>
    </location>
</feature>
<feature type="chain" id="PRO_5034526176" description="Chromo domain-containing protein" evidence="2">
    <location>
        <begin position="19"/>
        <end position="1883"/>
    </location>
</feature>
<dbReference type="PROSITE" id="PS50013">
    <property type="entry name" value="CHROMO_2"/>
    <property type="match status" value="1"/>
</dbReference>
<feature type="compositionally biased region" description="Polar residues" evidence="1">
    <location>
        <begin position="470"/>
        <end position="482"/>
    </location>
</feature>
<reference evidence="4" key="1">
    <citation type="submission" date="2020-05" db="EMBL/GenBank/DDBJ databases">
        <title>Mycena genomes resolve the evolution of fungal bioluminescence.</title>
        <authorList>
            <person name="Tsai I.J."/>
        </authorList>
    </citation>
    <scope>NUCLEOTIDE SEQUENCE</scope>
    <source>
        <strain evidence="4">CCC161011</strain>
    </source>
</reference>
<keyword evidence="5" id="KW-1185">Reference proteome</keyword>
<evidence type="ECO:0000259" key="3">
    <source>
        <dbReference type="PROSITE" id="PS50013"/>
    </source>
</evidence>
<feature type="compositionally biased region" description="Polar residues" evidence="1">
    <location>
        <begin position="846"/>
        <end position="858"/>
    </location>
</feature>
<feature type="compositionally biased region" description="Pro residues" evidence="1">
    <location>
        <begin position="456"/>
        <end position="465"/>
    </location>
</feature>
<feature type="region of interest" description="Disordered" evidence="1">
    <location>
        <begin position="1012"/>
        <end position="1031"/>
    </location>
</feature>
<dbReference type="Proteomes" id="UP000620124">
    <property type="component" value="Unassembled WGS sequence"/>
</dbReference>
<evidence type="ECO:0000256" key="2">
    <source>
        <dbReference type="SAM" id="SignalP"/>
    </source>
</evidence>
<feature type="domain" description="Chromo" evidence="3">
    <location>
        <begin position="1032"/>
        <end position="1091"/>
    </location>
</feature>
<dbReference type="GO" id="GO:0006338">
    <property type="term" value="P:chromatin remodeling"/>
    <property type="evidence" value="ECO:0007669"/>
    <property type="project" value="UniProtKB-ARBA"/>
</dbReference>
<dbReference type="InterPro" id="IPR016197">
    <property type="entry name" value="Chromo-like_dom_sf"/>
</dbReference>
<keyword evidence="2" id="KW-0732">Signal</keyword>
<gene>
    <name evidence="4" type="ORF">MVEN_01116900</name>
</gene>
<dbReference type="PANTHER" id="PTHR24216">
    <property type="entry name" value="PAXILLIN-RELATED"/>
    <property type="match status" value="1"/>
</dbReference>
<evidence type="ECO:0000256" key="1">
    <source>
        <dbReference type="SAM" id="MobiDB-lite"/>
    </source>
</evidence>
<dbReference type="Gene3D" id="2.40.50.40">
    <property type="match status" value="1"/>
</dbReference>
<evidence type="ECO:0000313" key="5">
    <source>
        <dbReference type="Proteomes" id="UP000620124"/>
    </source>
</evidence>
<accession>A0A8H6Y4Z8</accession>
<feature type="signal peptide" evidence="2">
    <location>
        <begin position="1"/>
        <end position="18"/>
    </location>
</feature>
<dbReference type="InterPro" id="IPR000953">
    <property type="entry name" value="Chromo/chromo_shadow_dom"/>
</dbReference>
<feature type="region of interest" description="Disordered" evidence="1">
    <location>
        <begin position="1314"/>
        <end position="1386"/>
    </location>
</feature>
<feature type="region of interest" description="Disordered" evidence="1">
    <location>
        <begin position="1079"/>
        <end position="1124"/>
    </location>
</feature>
<dbReference type="Pfam" id="PF00385">
    <property type="entry name" value="Chromo"/>
    <property type="match status" value="1"/>
</dbReference>
<dbReference type="EMBL" id="JACAZI010000008">
    <property type="protein sequence ID" value="KAF7354288.1"/>
    <property type="molecule type" value="Genomic_DNA"/>
</dbReference>
<dbReference type="SUPFAM" id="SSF54160">
    <property type="entry name" value="Chromo domain-like"/>
    <property type="match status" value="1"/>
</dbReference>
<name>A0A8H6Y4Z8_9AGAR</name>
<dbReference type="CDD" id="cd00024">
    <property type="entry name" value="CD_CSD"/>
    <property type="match status" value="1"/>
</dbReference>
<sequence length="1883" mass="207405">MSSSTVAHLQALLAQLQALGIQEPNPQLDQQFAAVAALAQTEIQQHRHGVNQTVAPSPATVNDPGSETLAVSAQCSSPESPEPPVDLPPLLPLRFSLKADSRFPFTPIELEGSNPSDAYLDPSRLRQFGTPLTGVLPLEPPLELFVWPVDSISTAGKPDHDKLLPAPAAPKPAIGYFPQAPVYVLNAELDRSYRRGWRYAAPFYTSSREQERKNMLEVHMPPNVTPTHFDLRTRSFVAMPIPGMVRAPLGIPLVHHVDGNPKQAVTVVCAHSLDTLMEYEEGPEIRALVPQLLDFTWGKEKSGDSSAVPGIFELLGLKTNLRSKHIDLTKVQPGDGSFNLASTHGEGEGHGHFAPAVQTDTPEAAAIIKPVLTILHRLYRLVMPLCISRFEWDIMEANGYENNVIAFGGLEPGPTSCQANSSSAANVVDLDLDNLPGIPVDSQLPSAPDGSLPNVSPDPPLPNVPAEPTSDPQLPNSQDSAQPSPPGSEHHDSSIIDLMDIIYAALKKSGHLDMSIGAQGSPHGDFKDDPLWFTLFVLLFRLPPGSDMGAFLWMRSAIYLRETDQYILFTSFKAQDIHTGSAPTYIKKLMEAFVSMEVANQLFKRFSSQVRVGYVMYPSRAATTHSVQLQYTPSLHFLHSPADPRDKQRKYYIPHGDTIMGDSRARANHLAREGVYALKNYFLQCRINFGLNVNNLLENATYVDESGSIQRLEPTPIDVDDEEVYQMLSLYRRFYFLERQKQIKEELEGTLQGRKGVPTERNLLRRPHKSVSRCDPVPRIERIISRRQHGAQGIWTIVLEGNSHEVQYTELTIEKLRSDYNDEKFKSYLKEHGTGPPKLSPAKANQPASANTAENAQPASMAKVARSMVATVDSAAESSQPASTDTVPAVDSATDANSSRPGGVADDNRIVSDTPASDRPVGGSEQPPISTVLSSSANPVSNPIFGNNNVPRFCSSLFYRSPPVIADNSRTGGSKLKRKRGQDLHEVSTSDSESAAMPAKAPRRKKRKKALFLSDLESEDNPQSESENGPEFEVDAIIQWRNNNGRVEWLVRWKGYDKSHDEWLDAKRLSGSRQLLQKFNRENDVPDPDAWYSTPVPAETPGPPSSDDEFRLPGQNSSKGRARRVKLDLENSASWKPEAKPLDEAFVAALLNTAKLQQECESMEVTSSILKRPIDFNRVTESPRSIASRIIEQIEQHNNLSTQMYFELPSAALGSDAWGSRLAGMTLKCIADLGSTLPDMVALTQVHDLVYRGTMGQVCRALVAIYQWLVHLGPSLAEQLASIHRSEGSEALQQKFPELAPAVEHVVAFVREHQTWQQQQPPKKARKNTTAGRGRRRKQKIGERPNAAAVLATEDTVDPTLEPPQNAELTPRMPPRPSSEAPGDLWGLLPAAKPNAKIKLRQLPAKVMLKTDDHVYKVASKSLCSLWDEHLILGPMRNIDRWLNPAERKTNAESEILAIRDRCITRGAILQCLADAFGDGLFVSNAIQTLFKDSSLLRTAHLARSIERDEETTLSALDAHLVAAVVEDPALVEISATLGELVHRGLLSLKLGHALSNEEYDDPDTFIHSENSLAKIATRANLGKKRQAKPLVNSTPTLAALLPKKPAFGIVAIIVREALSEDRKKPPTSETTLFRRLLTGLHPTTGDKTLLEPDQMQPIRSKLQGFKLLEKNSGEAMKPLIGQLKGQNPKTSDAPKIAWAEGLRWIVETQLSGFGSGLAPLQFANNLVLAGIATPPSPEEMAQWIYLNKDLGAFAGLQICGFVLPKNASPAAVRAAFFCFYSWLDHFLTEKDKEALGFGTIFAEHLLCKVGRWRKRLYSMTTTKMDLSAKAQEIFEGKPWLSGENVGDHTKWPIPSCTDFDISVFKSIVEEGGISLDIPDVAR</sequence>
<feature type="compositionally biased region" description="Acidic residues" evidence="1">
    <location>
        <begin position="1016"/>
        <end position="1031"/>
    </location>
</feature>
<feature type="compositionally biased region" description="Basic residues" evidence="1">
    <location>
        <begin position="1323"/>
        <end position="1339"/>
    </location>
</feature>